<feature type="signal peptide" evidence="2">
    <location>
        <begin position="1"/>
        <end position="19"/>
    </location>
</feature>
<evidence type="ECO:0000256" key="2">
    <source>
        <dbReference type="SAM" id="SignalP"/>
    </source>
</evidence>
<feature type="region of interest" description="Disordered" evidence="1">
    <location>
        <begin position="29"/>
        <end position="57"/>
    </location>
</feature>
<keyword evidence="2" id="KW-0732">Signal</keyword>
<protein>
    <recommendedName>
        <fullName evidence="5">DUF4232 domain-containing protein</fullName>
    </recommendedName>
</protein>
<dbReference type="EMBL" id="BLLN01000001">
    <property type="protein sequence ID" value="GFH69304.1"/>
    <property type="molecule type" value="Genomic_DNA"/>
</dbReference>
<name>A0ABQ1CFY4_STRDI</name>
<evidence type="ECO:0000313" key="3">
    <source>
        <dbReference type="EMBL" id="GFH69304.1"/>
    </source>
</evidence>
<feature type="chain" id="PRO_5046263014" description="DUF4232 domain-containing protein" evidence="2">
    <location>
        <begin position="20"/>
        <end position="223"/>
    </location>
</feature>
<organism evidence="3 4">
    <name type="scientific">Streptomyces diastaticus subsp. diastaticus</name>
    <dbReference type="NCBI Taxonomy" id="68040"/>
    <lineage>
        <taxon>Bacteria</taxon>
        <taxon>Bacillati</taxon>
        <taxon>Actinomycetota</taxon>
        <taxon>Actinomycetes</taxon>
        <taxon>Kitasatosporales</taxon>
        <taxon>Streptomycetaceae</taxon>
        <taxon>Streptomyces</taxon>
        <taxon>Streptomyces diastaticus group</taxon>
    </lineage>
</organism>
<evidence type="ECO:0000313" key="4">
    <source>
        <dbReference type="Proteomes" id="UP000472710"/>
    </source>
</evidence>
<reference evidence="3 4" key="1">
    <citation type="submission" date="2020-02" db="EMBL/GenBank/DDBJ databases">
        <title>Whole genome shotgun sequence of Streptomyces diastaticus subsp. diastaticus NBRC 13412.</title>
        <authorList>
            <person name="Ichikawa N."/>
            <person name="Komaki H."/>
            <person name="Tamura T."/>
        </authorList>
    </citation>
    <scope>NUCLEOTIDE SEQUENCE [LARGE SCALE GENOMIC DNA]</scope>
    <source>
        <strain evidence="3 4">NBRC 13412</strain>
    </source>
</reference>
<dbReference type="PROSITE" id="PS51257">
    <property type="entry name" value="PROKAR_LIPOPROTEIN"/>
    <property type="match status" value="1"/>
</dbReference>
<sequence length="223" mass="23235">MSRHKRRFGVVPVVPVVLAASALLVTGCDSPSGAPDAKESRAAADSGGPPPGLEAFHAKDCPALTEGEQANGNLISLSHDQPEKGVTVRPGGAPATVLVKLCNTTDRPLTNIALSTQLEWSDAGERSPGLKVERRETPDGTWRAAELVVANDHQPLTGADGARDLAPGATRVVEYRFRAAEDAPSGARPLTIHAVRADADPGDIEELRGGGTGSLPLRVLPRD</sequence>
<proteinExistence type="predicted"/>
<evidence type="ECO:0000256" key="1">
    <source>
        <dbReference type="SAM" id="MobiDB-lite"/>
    </source>
</evidence>
<keyword evidence="4" id="KW-1185">Reference proteome</keyword>
<comment type="caution">
    <text evidence="3">The sequence shown here is derived from an EMBL/GenBank/DDBJ whole genome shotgun (WGS) entry which is preliminary data.</text>
</comment>
<dbReference type="RefSeq" id="WP_189500426.1">
    <property type="nucleotide sequence ID" value="NZ_BLLN01000001.1"/>
</dbReference>
<evidence type="ECO:0008006" key="5">
    <source>
        <dbReference type="Google" id="ProtNLM"/>
    </source>
</evidence>
<dbReference type="GeneID" id="95072127"/>
<gene>
    <name evidence="3" type="ORF">Sdia_00720</name>
</gene>
<dbReference type="Proteomes" id="UP000472710">
    <property type="component" value="Unassembled WGS sequence"/>
</dbReference>
<accession>A0ABQ1CFY4</accession>